<keyword evidence="3 4" id="KW-0067">ATP-binding</keyword>
<dbReference type="InterPro" id="IPR029499">
    <property type="entry name" value="PduO-typ"/>
</dbReference>
<comment type="similarity">
    <text evidence="4">Belongs to the Cob(I)alamin adenosyltransferase family.</text>
</comment>
<evidence type="ECO:0000256" key="3">
    <source>
        <dbReference type="ARBA" id="ARBA00022840"/>
    </source>
</evidence>
<organism evidence="6 7">
    <name type="scientific">Limulus polyphemus</name>
    <name type="common">Atlantic horseshoe crab</name>
    <dbReference type="NCBI Taxonomy" id="6850"/>
    <lineage>
        <taxon>Eukaryota</taxon>
        <taxon>Metazoa</taxon>
        <taxon>Ecdysozoa</taxon>
        <taxon>Arthropoda</taxon>
        <taxon>Chelicerata</taxon>
        <taxon>Merostomata</taxon>
        <taxon>Xiphosura</taxon>
        <taxon>Limulidae</taxon>
        <taxon>Limulus</taxon>
    </lineage>
</organism>
<gene>
    <name evidence="7" type="primary">LOC106467170</name>
</gene>
<dbReference type="Gene3D" id="1.20.1200.10">
    <property type="entry name" value="Cobalamin adenosyltransferase-like"/>
    <property type="match status" value="1"/>
</dbReference>
<keyword evidence="2 4" id="KW-0547">Nucleotide-binding</keyword>
<dbReference type="SUPFAM" id="SSF89028">
    <property type="entry name" value="Cobalamin adenosyltransferase-like"/>
    <property type="match status" value="1"/>
</dbReference>
<dbReference type="InterPro" id="IPR036451">
    <property type="entry name" value="CblAdoTrfase-like_sf"/>
</dbReference>
<dbReference type="Pfam" id="PF01923">
    <property type="entry name" value="Cob_adeno_trans"/>
    <property type="match status" value="1"/>
</dbReference>
<protein>
    <submittedName>
        <fullName evidence="7">Cob(I)yrinic acid a,c-diamide adenosyltransferase, mitochondrial-like</fullName>
    </submittedName>
</protein>
<keyword evidence="1 4" id="KW-0808">Transferase</keyword>
<dbReference type="PANTHER" id="PTHR12213">
    <property type="entry name" value="CORRINOID ADENOSYLTRANSFERASE"/>
    <property type="match status" value="1"/>
</dbReference>
<evidence type="ECO:0000256" key="2">
    <source>
        <dbReference type="ARBA" id="ARBA00022741"/>
    </source>
</evidence>
<dbReference type="GeneID" id="106467170"/>
<evidence type="ECO:0000313" key="6">
    <source>
        <dbReference type="Proteomes" id="UP000694941"/>
    </source>
</evidence>
<feature type="domain" description="Cobalamin adenosyltransferase-like" evidence="5">
    <location>
        <begin position="60"/>
        <end position="228"/>
    </location>
</feature>
<evidence type="ECO:0000256" key="4">
    <source>
        <dbReference type="RuleBase" id="RU366026"/>
    </source>
</evidence>
<dbReference type="PANTHER" id="PTHR12213:SF0">
    <property type="entry name" value="CORRINOID ADENOSYLTRANSFERASE MMAB"/>
    <property type="match status" value="1"/>
</dbReference>
<evidence type="ECO:0000259" key="5">
    <source>
        <dbReference type="Pfam" id="PF01923"/>
    </source>
</evidence>
<dbReference type="Proteomes" id="UP000694941">
    <property type="component" value="Unplaced"/>
</dbReference>
<dbReference type="InterPro" id="IPR016030">
    <property type="entry name" value="CblAdoTrfase-like"/>
</dbReference>
<dbReference type="NCBIfam" id="TIGR00636">
    <property type="entry name" value="PduO_Nterm"/>
    <property type="match status" value="1"/>
</dbReference>
<name>A0ABM1BJ01_LIMPO</name>
<proteinExistence type="inferred from homology"/>
<reference evidence="7" key="1">
    <citation type="submission" date="2025-08" db="UniProtKB">
        <authorList>
            <consortium name="RefSeq"/>
        </authorList>
    </citation>
    <scope>IDENTIFICATION</scope>
    <source>
        <tissue evidence="7">Muscle</tissue>
    </source>
</reference>
<sequence length="252" mass="28693">MAMSRELCCFLWLRNTEYKFIASIFKNSGHAYFKSRTPVCVTSQFRQFSREDGRHGGPKIYTRTGDGGKSYLFTGERRPKDDMVFEALGSTDELSCNIGLARVIVKGLTDQLDVELEKIQCVLQDVGSAVATPKSSAREAHLKRTEFSPELVDELEEWIDKHTEHLPPLKNFILPSGGQSSAYFHVARAICRRAERRVYPLISAGEVDPDVLKYLNRLSDYLFTVARLTAKIDGKEEKIYRKPRPERHSESV</sequence>
<keyword evidence="6" id="KW-1185">Reference proteome</keyword>
<accession>A0ABM1BJ01</accession>
<dbReference type="RefSeq" id="XP_013782944.1">
    <property type="nucleotide sequence ID" value="XM_013927490.2"/>
</dbReference>
<evidence type="ECO:0000256" key="1">
    <source>
        <dbReference type="ARBA" id="ARBA00022679"/>
    </source>
</evidence>
<evidence type="ECO:0000313" key="7">
    <source>
        <dbReference type="RefSeq" id="XP_013782944.1"/>
    </source>
</evidence>